<comment type="function">
    <text evidence="12 13">Required for formation of the rod structure in the basal body of the flagellar apparatus. Together with FliI and FliH, may constitute the export apparatus of flagellin.</text>
</comment>
<keyword evidence="11 13" id="KW-1006">Bacterial flagellum protein export</keyword>
<keyword evidence="16" id="KW-1185">Reference proteome</keyword>
<keyword evidence="10 13" id="KW-0472">Membrane</keyword>
<keyword evidence="15" id="KW-0969">Cilium</keyword>
<keyword evidence="5 13" id="KW-1003">Cell membrane</keyword>
<keyword evidence="8 13" id="KW-0653">Protein transport</keyword>
<evidence type="ECO:0000256" key="5">
    <source>
        <dbReference type="ARBA" id="ARBA00022475"/>
    </source>
</evidence>
<gene>
    <name evidence="13" type="primary">flhB</name>
    <name evidence="15" type="ORF">DGI_1084</name>
</gene>
<dbReference type="GO" id="GO:0044780">
    <property type="term" value="P:bacterial-type flagellum assembly"/>
    <property type="evidence" value="ECO:0007669"/>
    <property type="project" value="InterPro"/>
</dbReference>
<comment type="subcellular location">
    <subcellularLocation>
        <location evidence="1">Cell membrane</location>
        <topology evidence="1">Multi-pass membrane protein</topology>
    </subcellularLocation>
</comment>
<evidence type="ECO:0000256" key="8">
    <source>
        <dbReference type="ARBA" id="ARBA00022927"/>
    </source>
</evidence>
<dbReference type="PANTHER" id="PTHR30531:SF12">
    <property type="entry name" value="FLAGELLAR BIOSYNTHETIC PROTEIN FLHB"/>
    <property type="match status" value="1"/>
</dbReference>
<protein>
    <recommendedName>
        <fullName evidence="3 13">Flagellar biosynthetic protein FlhB</fullName>
    </recommendedName>
</protein>
<sequence>MAQQDPSRTEQATPKRVKKARQRGSVAKSQEINKLVTMLAGYVALRLYAAYIWEDLLKVFRWFFSGFSTFELSAQSVHALVIMVCKELAIMVLPVVGFIGFMAWLVLRVQVGPLWAPKVFEFKLNRMLDIGKGLQRLFVDVQTLIRLGKSILQAVCIGAAIYWVIEGAMHNLLPLYYQEPDYLAGFMLETGAKVLLYALLPMVAIAAFDLWYTRHEYSENLKMTKDEVKDERKQAEGDPVIKARQKRKMLEFMQMRMLKQVPKADVIITNPTHFAVALKYDVSVAPAPMVLAKGADRMAQRIKEIGRENGVPIRENKPLAQALYKSVEVGDIIPEEMYQAVASILAQIYKTKANRGQPMGMGPAGATR</sequence>
<keyword evidence="6 13" id="KW-0812">Transmembrane</keyword>
<dbReference type="HOGENOM" id="CLU_041013_1_2_7"/>
<dbReference type="NCBIfam" id="TIGR00328">
    <property type="entry name" value="flhB"/>
    <property type="match status" value="1"/>
</dbReference>
<dbReference type="Gene3D" id="3.40.1690.10">
    <property type="entry name" value="secretion proteins EscU"/>
    <property type="match status" value="1"/>
</dbReference>
<dbReference type="PRINTS" id="PR00950">
    <property type="entry name" value="TYPE3IMSPROT"/>
</dbReference>
<keyword evidence="9 13" id="KW-1133">Transmembrane helix</keyword>
<evidence type="ECO:0000256" key="4">
    <source>
        <dbReference type="ARBA" id="ARBA00022448"/>
    </source>
</evidence>
<evidence type="ECO:0000256" key="11">
    <source>
        <dbReference type="ARBA" id="ARBA00023225"/>
    </source>
</evidence>
<evidence type="ECO:0000256" key="6">
    <source>
        <dbReference type="ARBA" id="ARBA00022692"/>
    </source>
</evidence>
<evidence type="ECO:0000256" key="7">
    <source>
        <dbReference type="ARBA" id="ARBA00022795"/>
    </source>
</evidence>
<accession>T2G9J3</accession>
<organism evidence="15 16">
    <name type="scientific">Megalodesulfovibrio gigas (strain ATCC 19364 / DSM 1382 / NCIMB 9332 / VKM B-1759)</name>
    <name type="common">Desulfovibrio gigas</name>
    <dbReference type="NCBI Taxonomy" id="1121448"/>
    <lineage>
        <taxon>Bacteria</taxon>
        <taxon>Pseudomonadati</taxon>
        <taxon>Thermodesulfobacteriota</taxon>
        <taxon>Desulfovibrionia</taxon>
        <taxon>Desulfovibrionales</taxon>
        <taxon>Desulfovibrionaceae</taxon>
        <taxon>Megalodesulfovibrio</taxon>
    </lineage>
</organism>
<evidence type="ECO:0000256" key="13">
    <source>
        <dbReference type="RuleBase" id="RU364091"/>
    </source>
</evidence>
<evidence type="ECO:0000313" key="16">
    <source>
        <dbReference type="Proteomes" id="UP000016587"/>
    </source>
</evidence>
<evidence type="ECO:0000256" key="1">
    <source>
        <dbReference type="ARBA" id="ARBA00004651"/>
    </source>
</evidence>
<name>T2G9J3_MEGG1</name>
<evidence type="ECO:0000256" key="3">
    <source>
        <dbReference type="ARBA" id="ARBA00021622"/>
    </source>
</evidence>
<dbReference type="GO" id="GO:0009306">
    <property type="term" value="P:protein secretion"/>
    <property type="evidence" value="ECO:0007669"/>
    <property type="project" value="InterPro"/>
</dbReference>
<dbReference type="Pfam" id="PF01312">
    <property type="entry name" value="Bac_export_2"/>
    <property type="match status" value="1"/>
</dbReference>
<feature type="transmembrane region" description="Helical" evidence="13">
    <location>
        <begin position="88"/>
        <end position="107"/>
    </location>
</feature>
<evidence type="ECO:0000256" key="9">
    <source>
        <dbReference type="ARBA" id="ARBA00022989"/>
    </source>
</evidence>
<dbReference type="eggNOG" id="COG1377">
    <property type="taxonomic scope" value="Bacteria"/>
</dbReference>
<evidence type="ECO:0000256" key="10">
    <source>
        <dbReference type="ARBA" id="ARBA00023136"/>
    </source>
</evidence>
<feature type="transmembrane region" description="Helical" evidence="13">
    <location>
        <begin position="194"/>
        <end position="212"/>
    </location>
</feature>
<dbReference type="Proteomes" id="UP000016587">
    <property type="component" value="Chromosome"/>
</dbReference>
<feature type="transmembrane region" description="Helical" evidence="13">
    <location>
        <begin position="151"/>
        <end position="173"/>
    </location>
</feature>
<keyword evidence="15" id="KW-0966">Cell projection</keyword>
<evidence type="ECO:0000256" key="2">
    <source>
        <dbReference type="ARBA" id="ARBA00010690"/>
    </source>
</evidence>
<dbReference type="InterPro" id="IPR029025">
    <property type="entry name" value="T3SS_substrate_exporter_C"/>
</dbReference>
<dbReference type="RefSeq" id="WP_021759713.1">
    <property type="nucleotide sequence ID" value="NC_022444.1"/>
</dbReference>
<feature type="compositionally biased region" description="Polar residues" evidence="14">
    <location>
        <begin position="1"/>
        <end position="12"/>
    </location>
</feature>
<evidence type="ECO:0000313" key="15">
    <source>
        <dbReference type="EMBL" id="AGW12958.1"/>
    </source>
</evidence>
<dbReference type="AlphaFoldDB" id="T2G9J3"/>
<dbReference type="InterPro" id="IPR006136">
    <property type="entry name" value="FlhB"/>
</dbReference>
<dbReference type="EMBL" id="CP006585">
    <property type="protein sequence ID" value="AGW12958.1"/>
    <property type="molecule type" value="Genomic_DNA"/>
</dbReference>
<dbReference type="GO" id="GO:0005886">
    <property type="term" value="C:plasma membrane"/>
    <property type="evidence" value="ECO:0007669"/>
    <property type="project" value="UniProtKB-SubCell"/>
</dbReference>
<evidence type="ECO:0000256" key="12">
    <source>
        <dbReference type="ARBA" id="ARBA00025078"/>
    </source>
</evidence>
<dbReference type="OrthoDB" id="9807950at2"/>
<dbReference type="PATRIC" id="fig|1121448.10.peg.1089"/>
<proteinExistence type="inferred from homology"/>
<feature type="region of interest" description="Disordered" evidence="14">
    <location>
        <begin position="1"/>
        <end position="23"/>
    </location>
</feature>
<keyword evidence="7 13" id="KW-1005">Bacterial flagellum biogenesis</keyword>
<reference evidence="16" key="2">
    <citation type="submission" date="2013-07" db="EMBL/GenBank/DDBJ databases">
        <authorList>
            <person name="Morais-Silva F.O."/>
            <person name="Rezende A.M."/>
            <person name="Pimentel C."/>
            <person name="Resende D.M."/>
            <person name="Santos C.I."/>
            <person name="Clemente C."/>
            <person name="de Oliveira L.M."/>
            <person name="da Silva S.M."/>
            <person name="Costa D.A."/>
            <person name="Varela-Raposo A."/>
            <person name="Horacio E.C.A."/>
            <person name="Matos M."/>
            <person name="Flores O."/>
            <person name="Ruiz J.C."/>
            <person name="Rodrigues-Pousada C."/>
        </authorList>
    </citation>
    <scope>NUCLEOTIDE SEQUENCE [LARGE SCALE GENOMIC DNA]</scope>
    <source>
        <strain evidence="16">ATCC 19364 / DSM 1382 / NCIMB 9332 / VKM B-1759</strain>
    </source>
</reference>
<dbReference type="STRING" id="1121448.DGI_1084"/>
<reference evidence="15 16" key="1">
    <citation type="journal article" date="2013" name="J. Bacteriol.">
        <title>Roles of HynAB and Ech, the only two hydrogenases found in the model sulfate reducer Desulfovibrio gigas.</title>
        <authorList>
            <person name="Morais-Silva F.O."/>
            <person name="Santos C.I."/>
            <person name="Rodrigues R."/>
            <person name="Pereira I.A."/>
            <person name="Rodrigues-Pousada C."/>
        </authorList>
    </citation>
    <scope>NUCLEOTIDE SEQUENCE [LARGE SCALE GENOMIC DNA]</scope>
    <source>
        <strain evidence="16">ATCC 19364 / DSM 1382 / NCIMB 9332 / VKM B-1759</strain>
    </source>
</reference>
<dbReference type="Gene3D" id="6.10.250.2080">
    <property type="match status" value="1"/>
</dbReference>
<dbReference type="PANTHER" id="PTHR30531">
    <property type="entry name" value="FLAGELLAR BIOSYNTHETIC PROTEIN FLHB"/>
    <property type="match status" value="1"/>
</dbReference>
<dbReference type="SUPFAM" id="SSF160544">
    <property type="entry name" value="EscU C-terminal domain-like"/>
    <property type="match status" value="1"/>
</dbReference>
<evidence type="ECO:0000256" key="14">
    <source>
        <dbReference type="SAM" id="MobiDB-lite"/>
    </source>
</evidence>
<comment type="caution">
    <text evidence="13">Lacks conserved residue(s) required for the propagation of feature annotation.</text>
</comment>
<dbReference type="InterPro" id="IPR006135">
    <property type="entry name" value="T3SS_substrate_exporter"/>
</dbReference>
<keyword evidence="4 13" id="KW-0813">Transport</keyword>
<comment type="similarity">
    <text evidence="2 13">Belongs to the type III secretion exporter family.</text>
</comment>
<dbReference type="KEGG" id="dgg:DGI_1084"/>
<keyword evidence="15" id="KW-0282">Flagellum</keyword>